<proteinExistence type="predicted"/>
<sequence length="105" mass="10874">MTELIARTIRRSADAAGSVTVALAPHTAEAGGFRVYLGDAYVGDVVSRTTQTRKRVPGTQRVLTGAVHVEWVAAAPEAAGRGVSSHLVQDDAIRALLALAASVPV</sequence>
<dbReference type="RefSeq" id="WP_028495626.1">
    <property type="nucleotide sequence ID" value="NZ_FOQZ01000001.1"/>
</dbReference>
<name>A0A7Z7GDQ4_9MICO</name>
<organism evidence="1 2">
    <name type="scientific">Microbacterium saccharophilum</name>
    <dbReference type="NCBI Taxonomy" id="1213358"/>
    <lineage>
        <taxon>Bacteria</taxon>
        <taxon>Bacillati</taxon>
        <taxon>Actinomycetota</taxon>
        <taxon>Actinomycetes</taxon>
        <taxon>Micrococcales</taxon>
        <taxon>Microbacteriaceae</taxon>
        <taxon>Microbacterium</taxon>
    </lineage>
</organism>
<dbReference type="EMBL" id="FOQZ01000001">
    <property type="protein sequence ID" value="SFI32186.1"/>
    <property type="molecule type" value="Genomic_DNA"/>
</dbReference>
<protein>
    <submittedName>
        <fullName evidence="1">Uncharacterized protein</fullName>
    </submittedName>
</protein>
<evidence type="ECO:0000313" key="2">
    <source>
        <dbReference type="Proteomes" id="UP000198702"/>
    </source>
</evidence>
<reference evidence="1 2" key="1">
    <citation type="submission" date="2016-10" db="EMBL/GenBank/DDBJ databases">
        <authorList>
            <person name="Varghese N."/>
            <person name="Submissions S."/>
        </authorList>
    </citation>
    <scope>NUCLEOTIDE SEQUENCE [LARGE SCALE GENOMIC DNA]</scope>
    <source>
        <strain evidence="1 2">UNC380MFSha3.1</strain>
    </source>
</reference>
<accession>A0A7Z7GDQ4</accession>
<dbReference type="Proteomes" id="UP000198702">
    <property type="component" value="Unassembled WGS sequence"/>
</dbReference>
<gene>
    <name evidence="1" type="ORF">SAMN04487751_1112</name>
</gene>
<evidence type="ECO:0000313" key="1">
    <source>
        <dbReference type="EMBL" id="SFI32186.1"/>
    </source>
</evidence>
<dbReference type="AlphaFoldDB" id="A0A7Z7GDQ4"/>
<comment type="caution">
    <text evidence="1">The sequence shown here is derived from an EMBL/GenBank/DDBJ whole genome shotgun (WGS) entry which is preliminary data.</text>
</comment>